<dbReference type="Pfam" id="PF14663">
    <property type="entry name" value="RasGEF_N_2"/>
    <property type="match status" value="1"/>
</dbReference>
<dbReference type="Proteomes" id="UP000094385">
    <property type="component" value="Unassembled WGS sequence"/>
</dbReference>
<dbReference type="Pfam" id="PF14664">
    <property type="entry name" value="RICTOR_N"/>
    <property type="match status" value="1"/>
</dbReference>
<dbReference type="InterPro" id="IPR029451">
    <property type="entry name" value="RICTOR_M"/>
</dbReference>
<reference evidence="5 6" key="1">
    <citation type="journal article" date="2016" name="Proc. Natl. Acad. Sci. U.S.A.">
        <title>Comparative genomics of biotechnologically important yeasts.</title>
        <authorList>
            <person name="Riley R."/>
            <person name="Haridas S."/>
            <person name="Wolfe K.H."/>
            <person name="Lopes M.R."/>
            <person name="Hittinger C.T."/>
            <person name="Goeker M."/>
            <person name="Salamov A.A."/>
            <person name="Wisecaver J.H."/>
            <person name="Long T.M."/>
            <person name="Calvey C.H."/>
            <person name="Aerts A.L."/>
            <person name="Barry K.W."/>
            <person name="Choi C."/>
            <person name="Clum A."/>
            <person name="Coughlan A.Y."/>
            <person name="Deshpande S."/>
            <person name="Douglass A.P."/>
            <person name="Hanson S.J."/>
            <person name="Klenk H.-P."/>
            <person name="LaButti K.M."/>
            <person name="Lapidus A."/>
            <person name="Lindquist E.A."/>
            <person name="Lipzen A.M."/>
            <person name="Meier-Kolthoff J.P."/>
            <person name="Ohm R.A."/>
            <person name="Otillar R.P."/>
            <person name="Pangilinan J.L."/>
            <person name="Peng Y."/>
            <person name="Rokas A."/>
            <person name="Rosa C.A."/>
            <person name="Scheuner C."/>
            <person name="Sibirny A.A."/>
            <person name="Slot J.C."/>
            <person name="Stielow J.B."/>
            <person name="Sun H."/>
            <person name="Kurtzman C.P."/>
            <person name="Blackwell M."/>
            <person name="Grigoriev I.V."/>
            <person name="Jeffries T.W."/>
        </authorList>
    </citation>
    <scope>NUCLEOTIDE SEQUENCE [LARGE SCALE GENOMIC DNA]</scope>
    <source>
        <strain evidence="5 6">NRRL Y-11557</strain>
    </source>
</reference>
<dbReference type="InterPro" id="IPR016024">
    <property type="entry name" value="ARM-type_fold"/>
</dbReference>
<evidence type="ECO:0000313" key="6">
    <source>
        <dbReference type="Proteomes" id="UP000094385"/>
    </source>
</evidence>
<proteinExistence type="inferred from homology"/>
<dbReference type="PANTHER" id="PTHR13298">
    <property type="entry name" value="CYTOSOLIC REGULATOR PIANISSIMO"/>
    <property type="match status" value="1"/>
</dbReference>
<feature type="domain" description="Rapamycin-insensitive companion of mTOR" evidence="4">
    <location>
        <begin position="873"/>
        <end position="945"/>
    </location>
</feature>
<dbReference type="Pfam" id="PF14668">
    <property type="entry name" value="RICTOR_V"/>
    <property type="match status" value="1"/>
</dbReference>
<dbReference type="SMART" id="SM01308">
    <property type="entry name" value="RICTOR_N"/>
    <property type="match status" value="1"/>
</dbReference>
<dbReference type="EMBL" id="KV454291">
    <property type="protein sequence ID" value="ODQ74986.1"/>
    <property type="molecule type" value="Genomic_DNA"/>
</dbReference>
<name>A0A1E3QBE6_LIPST</name>
<dbReference type="GO" id="GO:0005829">
    <property type="term" value="C:cytosol"/>
    <property type="evidence" value="ECO:0007669"/>
    <property type="project" value="EnsemblFungi"/>
</dbReference>
<gene>
    <name evidence="5" type="ORF">LIPSTDRAFT_26061</name>
</gene>
<sequence>MIKLDPINTNLESVFTDDEEGDAGSPTWALGDILQSLEEPDKSPLFYVSKANELVQLLQRNPLLKHELVLSVFGRRVQTLLLHPAKEVVAAGYRTARYAISNLESFKTIINLRTDALVVKSLAKDSKYNVEREQAIKFIRAYFNVPDGVTQLSLGVVCALVAVAEHVEDRLHVIALETLSELLIFDPHKVSAAGGIRILAETLANGPYELADSIATAFMYLLDKPDTRKYVWPGHDLDVVLSTFTELQEKDHIDEPKLKSCARVISVLLKSWSGLFYMCMYNFRSLRSLVECLRMPLPGLRDIMMDLFFDIFQIKSPAWSAPFLAGRRLTTFVANSVDASPKAFGSAIKRRKLTDQYASLLLAIFIEADLLVFLARIIEENMDVKNCRKATLLLSEIISLAAKILPQRYAIRTQVLGPLFSSAARFDTLDRFPASSAIFQIDKITKNLYRSRPDLALQVRGEPHREPKRSEMKKMRLGLHLDDTYFRNLLLETNVLSTKNYTKWNWDTLIQLMQGPLLNPKRLDEAIRATKFMKRLMSFYRPFKYRFSEIRRTSASQRYVIAGSVLFKTLLANPEGVKYLMGNKLLRQVAECLAQLDPMSGITSAEPLFSKYRLETTLSYGYFTLLGTLSSDPNGLTMIERWRMFNMFYHLSELNTRKDLIMALVSSLDYHLEGHTRIILAKVLVTGEKDVRMFTTSHLAKLIDFEDINMRNWAIELLVEQLYDVDPDVCKLAIKVLGDACEDGPTLDYIVKCLPDLEHLSDLTAPLLLRFLSTSEGFRFLQDLNYIEREMDEWFTCGNEAYVHVVELELARTFLIGDSMHQPHRSAPIPPHFYRELVRSREGIALLRQKDHVRHFTDFIKEHSQEKQDPAILRKLKACIWAVSNIGSLEFGVPFLEETNIVETIVDIANYSQVWSLKGTAFFALGLIASTAEGLEIADEYRWETAVSVIGEPLGLCLPADLGEFLIVPEWKSDGILRPSRRGVYVADSEAHLKQILIAQTENSSFDAA</sequence>
<protein>
    <recommendedName>
        <fullName evidence="7">REM-1 domain-containing protein</fullName>
    </recommendedName>
</protein>
<dbReference type="OrthoDB" id="271111at2759"/>
<evidence type="ECO:0000259" key="4">
    <source>
        <dbReference type="SMART" id="SM01310"/>
    </source>
</evidence>
<evidence type="ECO:0000259" key="2">
    <source>
        <dbReference type="SMART" id="SM01307"/>
    </source>
</evidence>
<dbReference type="AlphaFoldDB" id="A0A1E3QBE6"/>
<dbReference type="PANTHER" id="PTHR13298:SF11">
    <property type="entry name" value="RAPAMYCIN-INSENSITIVE COMPANION OF MTOR"/>
    <property type="match status" value="1"/>
</dbReference>
<dbReference type="GO" id="GO:0038203">
    <property type="term" value="P:TORC2 signaling"/>
    <property type="evidence" value="ECO:0007669"/>
    <property type="project" value="EnsemblFungi"/>
</dbReference>
<dbReference type="SMART" id="SM01307">
    <property type="entry name" value="RICTOR_M"/>
    <property type="match status" value="1"/>
</dbReference>
<dbReference type="InterPro" id="IPR029452">
    <property type="entry name" value="RICTOR_V"/>
</dbReference>
<dbReference type="InterPro" id="IPR028267">
    <property type="entry name" value="Pianissimo_N"/>
</dbReference>
<dbReference type="SUPFAM" id="SSF48371">
    <property type="entry name" value="ARM repeat"/>
    <property type="match status" value="1"/>
</dbReference>
<evidence type="ECO:0000313" key="5">
    <source>
        <dbReference type="EMBL" id="ODQ74986.1"/>
    </source>
</evidence>
<dbReference type="STRING" id="675824.A0A1E3QBE6"/>
<dbReference type="SMART" id="SM01303">
    <property type="entry name" value="RasGEF_N_2"/>
    <property type="match status" value="1"/>
</dbReference>
<evidence type="ECO:0008006" key="7">
    <source>
        <dbReference type="Google" id="ProtNLM"/>
    </source>
</evidence>
<comment type="similarity">
    <text evidence="1">Belongs to the RICTOR family.</text>
</comment>
<feature type="domain" description="Rapamycin-insensitive companion of mTOR N-terminal" evidence="3">
    <location>
        <begin position="48"/>
        <end position="406"/>
    </location>
</feature>
<dbReference type="InterPro" id="IPR029453">
    <property type="entry name" value="Rictor_IV"/>
</dbReference>
<evidence type="ECO:0000259" key="3">
    <source>
        <dbReference type="SMART" id="SM01308"/>
    </source>
</evidence>
<feature type="domain" description="Rapamycin-insensitive companion of mTOR middle" evidence="2">
    <location>
        <begin position="481"/>
        <end position="705"/>
    </location>
</feature>
<dbReference type="GO" id="GO:0005938">
    <property type="term" value="C:cell cortex"/>
    <property type="evidence" value="ECO:0007669"/>
    <property type="project" value="EnsemblFungi"/>
</dbReference>
<evidence type="ECO:0000256" key="1">
    <source>
        <dbReference type="ARBA" id="ARBA00008878"/>
    </source>
</evidence>
<accession>A0A1E3QBE6</accession>
<keyword evidence="6" id="KW-1185">Reference proteome</keyword>
<dbReference type="GO" id="GO:0031932">
    <property type="term" value="C:TORC2 complex"/>
    <property type="evidence" value="ECO:0007669"/>
    <property type="project" value="EnsemblFungi"/>
</dbReference>
<dbReference type="SMART" id="SM01310">
    <property type="entry name" value="RICTOR_V"/>
    <property type="match status" value="1"/>
</dbReference>
<organism evidence="5 6">
    <name type="scientific">Lipomyces starkeyi NRRL Y-11557</name>
    <dbReference type="NCBI Taxonomy" id="675824"/>
    <lineage>
        <taxon>Eukaryota</taxon>
        <taxon>Fungi</taxon>
        <taxon>Dikarya</taxon>
        <taxon>Ascomycota</taxon>
        <taxon>Saccharomycotina</taxon>
        <taxon>Lipomycetes</taxon>
        <taxon>Lipomycetales</taxon>
        <taxon>Lipomycetaceae</taxon>
        <taxon>Lipomyces</taxon>
    </lineage>
</organism>
<dbReference type="Pfam" id="PF14666">
    <property type="entry name" value="RICTOR_M"/>
    <property type="match status" value="1"/>
</dbReference>
<dbReference type="InterPro" id="IPR028268">
    <property type="entry name" value="Pianissimo_fam"/>
</dbReference>